<accession>A0A820LI70</accession>
<evidence type="ECO:0000313" key="2">
    <source>
        <dbReference type="Proteomes" id="UP000663836"/>
    </source>
</evidence>
<dbReference type="Proteomes" id="UP000663836">
    <property type="component" value="Unassembled WGS sequence"/>
</dbReference>
<gene>
    <name evidence="1" type="ORF">JBS370_LOCUS42133</name>
</gene>
<reference evidence="1" key="1">
    <citation type="submission" date="2021-02" db="EMBL/GenBank/DDBJ databases">
        <authorList>
            <person name="Nowell W R."/>
        </authorList>
    </citation>
    <scope>NUCLEOTIDE SEQUENCE</scope>
</reference>
<feature type="non-terminal residue" evidence="1">
    <location>
        <position position="1"/>
    </location>
</feature>
<comment type="caution">
    <text evidence="1">The sequence shown here is derived from an EMBL/GenBank/DDBJ whole genome shotgun (WGS) entry which is preliminary data.</text>
</comment>
<sequence>AKITDCSSPLDLINLSQTISSELRELNTNELTDISFIQACQAFTKFKSINTCKCTGSCDTNRCPCKKKSLLCCTKCHRGKCISCKNNN</sequence>
<name>A0A820LI70_9BILA</name>
<proteinExistence type="predicted"/>
<evidence type="ECO:0000313" key="1">
    <source>
        <dbReference type="EMBL" id="CAF4357654.1"/>
    </source>
</evidence>
<dbReference type="AlphaFoldDB" id="A0A820LI70"/>
<dbReference type="EMBL" id="CAJOBD010053035">
    <property type="protein sequence ID" value="CAF4357654.1"/>
    <property type="molecule type" value="Genomic_DNA"/>
</dbReference>
<organism evidence="1 2">
    <name type="scientific">Rotaria sordida</name>
    <dbReference type="NCBI Taxonomy" id="392033"/>
    <lineage>
        <taxon>Eukaryota</taxon>
        <taxon>Metazoa</taxon>
        <taxon>Spiralia</taxon>
        <taxon>Gnathifera</taxon>
        <taxon>Rotifera</taxon>
        <taxon>Eurotatoria</taxon>
        <taxon>Bdelloidea</taxon>
        <taxon>Philodinida</taxon>
        <taxon>Philodinidae</taxon>
        <taxon>Rotaria</taxon>
    </lineage>
</organism>
<protein>
    <submittedName>
        <fullName evidence="1">Uncharacterized protein</fullName>
    </submittedName>
</protein>